<evidence type="ECO:0008006" key="3">
    <source>
        <dbReference type="Google" id="ProtNLM"/>
    </source>
</evidence>
<dbReference type="Pfam" id="PF07103">
    <property type="entry name" value="DUF1365"/>
    <property type="match status" value="1"/>
</dbReference>
<dbReference type="Proteomes" id="UP000005522">
    <property type="component" value="Chromosome"/>
</dbReference>
<dbReference type="eggNOG" id="COG3496">
    <property type="taxonomic scope" value="Bacteria"/>
</dbReference>
<dbReference type="HOGENOM" id="CLU_065913_1_0_6"/>
<name>A0A060A247_ACICK</name>
<proteinExistence type="predicted"/>
<dbReference type="RefSeq" id="WP_004868868.1">
    <property type="nucleotide sequence ID" value="NZ_CP005986.1"/>
</dbReference>
<gene>
    <name evidence="1" type="ORF">Acaty_c2355</name>
</gene>
<dbReference type="PANTHER" id="PTHR33973">
    <property type="entry name" value="OS07G0153300 PROTEIN"/>
    <property type="match status" value="1"/>
</dbReference>
<dbReference type="EMBL" id="CP005986">
    <property type="protein sequence ID" value="AIA56202.1"/>
    <property type="molecule type" value="Genomic_DNA"/>
</dbReference>
<organism evidence="1 2">
    <name type="scientific">Acidithiobacillus caldus (strain ATCC 51756 / DSM 8584 / KU)</name>
    <dbReference type="NCBI Taxonomy" id="637389"/>
    <lineage>
        <taxon>Bacteria</taxon>
        <taxon>Pseudomonadati</taxon>
        <taxon>Pseudomonadota</taxon>
        <taxon>Acidithiobacillia</taxon>
        <taxon>Acidithiobacillales</taxon>
        <taxon>Acidithiobacillaceae</taxon>
        <taxon>Acidithiobacillus</taxon>
    </lineage>
</organism>
<dbReference type="AlphaFoldDB" id="A0A060A247"/>
<accession>A0A060A247</accession>
<dbReference type="PANTHER" id="PTHR33973:SF4">
    <property type="entry name" value="OS07G0153300 PROTEIN"/>
    <property type="match status" value="1"/>
</dbReference>
<protein>
    <recommendedName>
        <fullName evidence="3">DUF1365 domain-containing protein</fullName>
    </recommendedName>
</protein>
<sequence>MSPASPVKGALLSSEVVHRRLQPRRPGFRYGGFHLCFDLGDESAVQRVLSGFCPVRFRVADHGARDGSPLLPWIQDIFSRHGIVAERIVLVCYPRLWGYTFKPVSFWLGLDAAGHLRGVLAEVNNTFGEHHSYVLAHDDRRPIAAQDWLEAHKVFHVSPFFSVAGHYRFRFGLDARHFRADIHYLDDSGQVLLVTQLAGERRGLSRAAIWRSVARYPLMTLAVTGRIHWQALKLWRTHIPFHPKPHPPSEEISS</sequence>
<reference evidence="1 2" key="1">
    <citation type="journal article" date="2009" name="J. Bacteriol.">
        <title>Draft genome sequence of the extremely acidophilic bacterium Acidithiobacillus caldus ATCC 51756 reveals metabolic versatility in the genus Acidithiobacillus.</title>
        <authorList>
            <person name="Valdes J."/>
            <person name="Quatrini R."/>
            <person name="Hallberg K."/>
            <person name="Dopson M."/>
            <person name="Valenzuela P.D."/>
            <person name="Holmes D.S."/>
        </authorList>
    </citation>
    <scope>NUCLEOTIDE SEQUENCE [LARGE SCALE GENOMIC DNA]</scope>
    <source>
        <strain evidence="2">ATCC 51756 / DSM 8584 / KU</strain>
    </source>
</reference>
<dbReference type="KEGG" id="acz:Acaty_c2355"/>
<evidence type="ECO:0000313" key="1">
    <source>
        <dbReference type="EMBL" id="AIA56202.1"/>
    </source>
</evidence>
<evidence type="ECO:0000313" key="2">
    <source>
        <dbReference type="Proteomes" id="UP000005522"/>
    </source>
</evidence>
<dbReference type="InterPro" id="IPR010775">
    <property type="entry name" value="DUF1365"/>
</dbReference>